<accession>A0A9X4NIV2</accession>
<dbReference type="Proteomes" id="UP001152614">
    <property type="component" value="Unassembled WGS sequence"/>
</dbReference>
<sequence>MKKILLKQENLPEEKVLNIERIDESRQKNEDSILESILTNNADKVEKRGTPKKIEQESIKQKFITILKTKFLPVLIICFMGALSFWIGWALYSQFFHEQGMSNPSNQQYSSILENKSKNSRE</sequence>
<feature type="compositionally biased region" description="Polar residues" evidence="1">
    <location>
        <begin position="102"/>
        <end position="114"/>
    </location>
</feature>
<gene>
    <name evidence="3" type="ORF">OGZ51_10485</name>
</gene>
<keyword evidence="2" id="KW-1133">Transmembrane helix</keyword>
<feature type="transmembrane region" description="Helical" evidence="2">
    <location>
        <begin position="71"/>
        <end position="92"/>
    </location>
</feature>
<proteinExistence type="predicted"/>
<feature type="region of interest" description="Disordered" evidence="1">
    <location>
        <begin position="102"/>
        <end position="122"/>
    </location>
</feature>
<protein>
    <submittedName>
        <fullName evidence="3">Uncharacterized protein</fullName>
    </submittedName>
</protein>
<comment type="caution">
    <text evidence="3">The sequence shown here is derived from an EMBL/GenBank/DDBJ whole genome shotgun (WGS) entry which is preliminary data.</text>
</comment>
<reference evidence="3" key="1">
    <citation type="submission" date="2022-10" db="EMBL/GenBank/DDBJ databases">
        <authorList>
            <person name="Turner M.S."/>
            <person name="Huang W."/>
        </authorList>
    </citation>
    <scope>NUCLEOTIDE SEQUENCE</scope>
    <source>
        <strain evidence="3">3</strain>
    </source>
</reference>
<reference evidence="3" key="2">
    <citation type="journal article" date="2023" name="Food Microbiol.">
        <title>Evaluation of the fermentation potential of lactic acid bacteria isolated from herbs, fruits and vegetables as starter cultures in nut-based milk alternatives.</title>
        <authorList>
            <person name="Huang W."/>
            <person name="Dong A."/>
            <person name="Pham H.T."/>
            <person name="Zhou C."/>
            <person name="Huo Z."/>
            <person name="Watjen A.P."/>
            <person name="Prakash S."/>
            <person name="Bang-Berthelsen C.H."/>
            <person name="Turner M.S."/>
        </authorList>
    </citation>
    <scope>NUCLEOTIDE SEQUENCE</scope>
    <source>
        <strain evidence="3">3</strain>
    </source>
</reference>
<keyword evidence="2" id="KW-0472">Membrane</keyword>
<evidence type="ECO:0000256" key="1">
    <source>
        <dbReference type="SAM" id="MobiDB-lite"/>
    </source>
</evidence>
<evidence type="ECO:0000256" key="2">
    <source>
        <dbReference type="SAM" id="Phobius"/>
    </source>
</evidence>
<dbReference type="EMBL" id="JAOWLY010000010">
    <property type="protein sequence ID" value="MDG4984572.1"/>
    <property type="molecule type" value="Genomic_DNA"/>
</dbReference>
<evidence type="ECO:0000313" key="4">
    <source>
        <dbReference type="Proteomes" id="UP001152614"/>
    </source>
</evidence>
<name>A0A9X4NIV2_9LACT</name>
<keyword evidence="2" id="KW-0812">Transmembrane</keyword>
<organism evidence="3 4">
    <name type="scientific">Lactococcus lactis</name>
    <dbReference type="NCBI Taxonomy" id="1358"/>
    <lineage>
        <taxon>Bacteria</taxon>
        <taxon>Bacillati</taxon>
        <taxon>Bacillota</taxon>
        <taxon>Bacilli</taxon>
        <taxon>Lactobacillales</taxon>
        <taxon>Streptococcaceae</taxon>
        <taxon>Lactococcus</taxon>
    </lineage>
</organism>
<dbReference type="AlphaFoldDB" id="A0A9X4NIV2"/>
<dbReference type="RefSeq" id="WP_278229189.1">
    <property type="nucleotide sequence ID" value="NZ_JAOWLY010000010.1"/>
</dbReference>
<evidence type="ECO:0000313" key="3">
    <source>
        <dbReference type="EMBL" id="MDG4984572.1"/>
    </source>
</evidence>